<organism evidence="2 3">
    <name type="scientific">Fulvivirga sedimenti</name>
    <dbReference type="NCBI Taxonomy" id="2879465"/>
    <lineage>
        <taxon>Bacteria</taxon>
        <taxon>Pseudomonadati</taxon>
        <taxon>Bacteroidota</taxon>
        <taxon>Cytophagia</taxon>
        <taxon>Cytophagales</taxon>
        <taxon>Fulvivirgaceae</taxon>
        <taxon>Fulvivirga</taxon>
    </lineage>
</organism>
<dbReference type="Proteomes" id="UP001139409">
    <property type="component" value="Unassembled WGS sequence"/>
</dbReference>
<evidence type="ECO:0000313" key="2">
    <source>
        <dbReference type="EMBL" id="MCA6073442.1"/>
    </source>
</evidence>
<evidence type="ECO:0000313" key="3">
    <source>
        <dbReference type="Proteomes" id="UP001139409"/>
    </source>
</evidence>
<sequence>MTNEENKSNKDAPLYSYDSMMEFAARARTHVVGAGDSLRKLALEYYGDAKKWRLIYEANLSRIMDPKKIQVGQKFIIPHLGW</sequence>
<dbReference type="InterPro" id="IPR036779">
    <property type="entry name" value="LysM_dom_sf"/>
</dbReference>
<dbReference type="EMBL" id="JAIXNE010000001">
    <property type="protein sequence ID" value="MCA6073442.1"/>
    <property type="molecule type" value="Genomic_DNA"/>
</dbReference>
<keyword evidence="3" id="KW-1185">Reference proteome</keyword>
<proteinExistence type="predicted"/>
<evidence type="ECO:0000259" key="1">
    <source>
        <dbReference type="PROSITE" id="PS51782"/>
    </source>
</evidence>
<dbReference type="Gene3D" id="3.10.350.10">
    <property type="entry name" value="LysM domain"/>
    <property type="match status" value="1"/>
</dbReference>
<dbReference type="CDD" id="cd00118">
    <property type="entry name" value="LysM"/>
    <property type="match status" value="1"/>
</dbReference>
<dbReference type="RefSeq" id="WP_225696559.1">
    <property type="nucleotide sequence ID" value="NZ_JAIXNE010000001.1"/>
</dbReference>
<feature type="domain" description="LysM" evidence="1">
    <location>
        <begin position="28"/>
        <end position="77"/>
    </location>
</feature>
<dbReference type="InterPro" id="IPR018392">
    <property type="entry name" value="LysM"/>
</dbReference>
<accession>A0A9X1KWP2</accession>
<dbReference type="SMART" id="SM00257">
    <property type="entry name" value="LysM"/>
    <property type="match status" value="1"/>
</dbReference>
<gene>
    <name evidence="2" type="ORF">LDX50_01095</name>
</gene>
<dbReference type="Pfam" id="PF01476">
    <property type="entry name" value="LysM"/>
    <property type="match status" value="1"/>
</dbReference>
<name>A0A9X1KWP2_9BACT</name>
<reference evidence="2" key="1">
    <citation type="submission" date="2021-09" db="EMBL/GenBank/DDBJ databases">
        <title>Fulvivirga sp. isolated from coastal sediment.</title>
        <authorList>
            <person name="Yu H."/>
        </authorList>
    </citation>
    <scope>NUCLEOTIDE SEQUENCE</scope>
    <source>
        <strain evidence="2">1062</strain>
    </source>
</reference>
<dbReference type="AlphaFoldDB" id="A0A9X1KWP2"/>
<protein>
    <submittedName>
        <fullName evidence="2">LysM peptidoglycan-binding domain-containing protein</fullName>
    </submittedName>
</protein>
<comment type="caution">
    <text evidence="2">The sequence shown here is derived from an EMBL/GenBank/DDBJ whole genome shotgun (WGS) entry which is preliminary data.</text>
</comment>
<dbReference type="PROSITE" id="PS51782">
    <property type="entry name" value="LYSM"/>
    <property type="match status" value="1"/>
</dbReference>